<feature type="non-terminal residue" evidence="1">
    <location>
        <position position="1"/>
    </location>
</feature>
<reference evidence="1 2" key="1">
    <citation type="submission" date="2019-03" db="EMBL/GenBank/DDBJ databases">
        <title>Single cell metagenomics reveals metabolic interactions within the superorganism composed of flagellate Streblomastix strix and complex community of Bacteroidetes bacteria on its surface.</title>
        <authorList>
            <person name="Treitli S.C."/>
            <person name="Kolisko M."/>
            <person name="Husnik F."/>
            <person name="Keeling P."/>
            <person name="Hampl V."/>
        </authorList>
    </citation>
    <scope>NUCLEOTIDE SEQUENCE [LARGE SCALE GENOMIC DNA]</scope>
    <source>
        <strain evidence="1">ST1C</strain>
    </source>
</reference>
<evidence type="ECO:0000313" key="2">
    <source>
        <dbReference type="Proteomes" id="UP000324800"/>
    </source>
</evidence>
<accession>A0A5J4TCM5</accession>
<proteinExistence type="predicted"/>
<dbReference type="EMBL" id="SNRW01034221">
    <property type="protein sequence ID" value="KAA6355682.1"/>
    <property type="molecule type" value="Genomic_DNA"/>
</dbReference>
<dbReference type="Proteomes" id="UP000324800">
    <property type="component" value="Unassembled WGS sequence"/>
</dbReference>
<name>A0A5J4TCM5_9EUKA</name>
<comment type="caution">
    <text evidence="1">The sequence shown here is derived from an EMBL/GenBank/DDBJ whole genome shotgun (WGS) entry which is preliminary data.</text>
</comment>
<dbReference type="AlphaFoldDB" id="A0A5J4TCM5"/>
<sequence>DYLTSIWLSDLEDIPKIFNGGDNTCSRDDMSVLEELKVAEFAGDPLNDDPAQFEAIIMDTFFLILRPLEITKALIQFSRNSIF</sequence>
<gene>
    <name evidence="1" type="ORF">EZS28_048791</name>
</gene>
<organism evidence="1 2">
    <name type="scientific">Streblomastix strix</name>
    <dbReference type="NCBI Taxonomy" id="222440"/>
    <lineage>
        <taxon>Eukaryota</taxon>
        <taxon>Metamonada</taxon>
        <taxon>Preaxostyla</taxon>
        <taxon>Oxymonadida</taxon>
        <taxon>Streblomastigidae</taxon>
        <taxon>Streblomastix</taxon>
    </lineage>
</organism>
<protein>
    <submittedName>
        <fullName evidence="1">Uncharacterized protein</fullName>
    </submittedName>
</protein>
<evidence type="ECO:0000313" key="1">
    <source>
        <dbReference type="EMBL" id="KAA6355682.1"/>
    </source>
</evidence>